<evidence type="ECO:0000313" key="2">
    <source>
        <dbReference type="Proteomes" id="UP000236319"/>
    </source>
</evidence>
<dbReference type="Proteomes" id="UP000236319">
    <property type="component" value="Unassembled WGS sequence"/>
</dbReference>
<keyword evidence="2" id="KW-1185">Reference proteome</keyword>
<reference evidence="1 2" key="1">
    <citation type="journal article" date="2017" name="BMC Genomics">
        <title>Whole-genome assembly of Babesia ovata and comparative genomics between closely related pathogens.</title>
        <authorList>
            <person name="Yamagishi J."/>
            <person name="Asada M."/>
            <person name="Hakimi H."/>
            <person name="Tanaka T.Q."/>
            <person name="Sugimoto C."/>
            <person name="Kawazu S."/>
        </authorList>
    </citation>
    <scope>NUCLEOTIDE SEQUENCE [LARGE SCALE GENOMIC DNA]</scope>
    <source>
        <strain evidence="1 2">Miyake</strain>
    </source>
</reference>
<protein>
    <submittedName>
        <fullName evidence="1">Kef-type K+ transport membrane component, putative</fullName>
    </submittedName>
</protein>
<gene>
    <name evidence="1" type="ORF">BOVATA_044180</name>
</gene>
<dbReference type="EMBL" id="BDSA01000008">
    <property type="protein sequence ID" value="GBE62925.1"/>
    <property type="molecule type" value="Genomic_DNA"/>
</dbReference>
<accession>A0A2H6KIV4</accession>
<organism evidence="1 2">
    <name type="scientific">Babesia ovata</name>
    <dbReference type="NCBI Taxonomy" id="189622"/>
    <lineage>
        <taxon>Eukaryota</taxon>
        <taxon>Sar</taxon>
        <taxon>Alveolata</taxon>
        <taxon>Apicomplexa</taxon>
        <taxon>Aconoidasida</taxon>
        <taxon>Piroplasmida</taxon>
        <taxon>Babesiidae</taxon>
        <taxon>Babesia</taxon>
    </lineage>
</organism>
<evidence type="ECO:0000313" key="1">
    <source>
        <dbReference type="EMBL" id="GBE62925.1"/>
    </source>
</evidence>
<dbReference type="AlphaFoldDB" id="A0A2H6KIV4"/>
<comment type="caution">
    <text evidence="1">The sequence shown here is derived from an EMBL/GenBank/DDBJ whole genome shotgun (WGS) entry which is preliminary data.</text>
</comment>
<dbReference type="RefSeq" id="XP_028869168.1">
    <property type="nucleotide sequence ID" value="XM_029013335.1"/>
</dbReference>
<proteinExistence type="predicted"/>
<sequence length="108" mass="11950">MLDGSIKWLFDLGIKDAGKLHNLVPHFRHRRVNIAGKPGYDGKRSNRLSKLSIKLSSHPLSRVDLRRDGGFIFGPDCLRFGEPFELCGGFSGLGSELVEDMLNSVGKP</sequence>
<dbReference type="VEuPathDB" id="PiroplasmaDB:BOVATA_044180"/>
<dbReference type="GeneID" id="39876695"/>
<name>A0A2H6KIV4_9APIC</name>